<protein>
    <submittedName>
        <fullName evidence="1">Uncharacterized protein</fullName>
    </submittedName>
</protein>
<proteinExistence type="predicted"/>
<reference evidence="1 2" key="1">
    <citation type="journal article" date="2018" name="PLoS Genet.">
        <title>Population sequencing reveals clonal diversity and ancestral inbreeding in the grapevine cultivar Chardonnay.</title>
        <authorList>
            <person name="Roach M.J."/>
            <person name="Johnson D.L."/>
            <person name="Bohlmann J."/>
            <person name="van Vuuren H.J."/>
            <person name="Jones S.J."/>
            <person name="Pretorius I.S."/>
            <person name="Schmidt S.A."/>
            <person name="Borneman A.R."/>
        </authorList>
    </citation>
    <scope>NUCLEOTIDE SEQUENCE [LARGE SCALE GENOMIC DNA]</scope>
    <source>
        <strain evidence="2">cv. Chardonnay</strain>
        <tissue evidence="1">Leaf</tissue>
    </source>
</reference>
<dbReference type="AlphaFoldDB" id="A0A438FWY5"/>
<evidence type="ECO:0000313" key="1">
    <source>
        <dbReference type="EMBL" id="RVW64477.1"/>
    </source>
</evidence>
<organism evidence="1 2">
    <name type="scientific">Vitis vinifera</name>
    <name type="common">Grape</name>
    <dbReference type="NCBI Taxonomy" id="29760"/>
    <lineage>
        <taxon>Eukaryota</taxon>
        <taxon>Viridiplantae</taxon>
        <taxon>Streptophyta</taxon>
        <taxon>Embryophyta</taxon>
        <taxon>Tracheophyta</taxon>
        <taxon>Spermatophyta</taxon>
        <taxon>Magnoliopsida</taxon>
        <taxon>eudicotyledons</taxon>
        <taxon>Gunneridae</taxon>
        <taxon>Pentapetalae</taxon>
        <taxon>rosids</taxon>
        <taxon>Vitales</taxon>
        <taxon>Vitaceae</taxon>
        <taxon>Viteae</taxon>
        <taxon>Vitis</taxon>
    </lineage>
</organism>
<name>A0A438FWY5_VITVI</name>
<accession>A0A438FWY5</accession>
<evidence type="ECO:0000313" key="2">
    <source>
        <dbReference type="Proteomes" id="UP000288805"/>
    </source>
</evidence>
<sequence>MLDWKNGQRLMNPKGELSSICTAKLCMSFLEGCKLLEKSEDLEELSGTKYVLHPSDEESFLELKHLQVRWSPKIQYVIDSKDQQFVKHGAFPLLESLVLEWLDNLEEVSAQFQ</sequence>
<dbReference type="EMBL" id="QGNW01000719">
    <property type="protein sequence ID" value="RVW64477.1"/>
    <property type="molecule type" value="Genomic_DNA"/>
</dbReference>
<gene>
    <name evidence="1" type="ORF">CK203_040389</name>
</gene>
<dbReference type="Proteomes" id="UP000288805">
    <property type="component" value="Unassembled WGS sequence"/>
</dbReference>
<comment type="caution">
    <text evidence="1">The sequence shown here is derived from an EMBL/GenBank/DDBJ whole genome shotgun (WGS) entry which is preliminary data.</text>
</comment>